<keyword evidence="5 6" id="KW-0472">Membrane</keyword>
<feature type="domain" description="Major facilitator superfamily (MFS) profile" evidence="7">
    <location>
        <begin position="30"/>
        <end position="180"/>
    </location>
</feature>
<evidence type="ECO:0000256" key="1">
    <source>
        <dbReference type="ARBA" id="ARBA00004141"/>
    </source>
</evidence>
<organism evidence="8 9">
    <name type="scientific">Mycena rosella</name>
    <name type="common">Pink bonnet</name>
    <name type="synonym">Agaricus rosellus</name>
    <dbReference type="NCBI Taxonomy" id="1033263"/>
    <lineage>
        <taxon>Eukaryota</taxon>
        <taxon>Fungi</taxon>
        <taxon>Dikarya</taxon>
        <taxon>Basidiomycota</taxon>
        <taxon>Agaricomycotina</taxon>
        <taxon>Agaricomycetes</taxon>
        <taxon>Agaricomycetidae</taxon>
        <taxon>Agaricales</taxon>
        <taxon>Marasmiineae</taxon>
        <taxon>Mycenaceae</taxon>
        <taxon>Mycena</taxon>
    </lineage>
</organism>
<evidence type="ECO:0000313" key="9">
    <source>
        <dbReference type="Proteomes" id="UP001221757"/>
    </source>
</evidence>
<protein>
    <recommendedName>
        <fullName evidence="7">Major facilitator superfamily (MFS) profile domain-containing protein</fullName>
    </recommendedName>
</protein>
<dbReference type="InterPro" id="IPR036259">
    <property type="entry name" value="MFS_trans_sf"/>
</dbReference>
<dbReference type="PROSITE" id="PS50850">
    <property type="entry name" value="MFS"/>
    <property type="match status" value="1"/>
</dbReference>
<gene>
    <name evidence="8" type="ORF">B0H17DRAFT_960279</name>
</gene>
<feature type="non-terminal residue" evidence="8">
    <location>
        <position position="180"/>
    </location>
</feature>
<dbReference type="AlphaFoldDB" id="A0AAD7FSJ3"/>
<dbReference type="Pfam" id="PF00083">
    <property type="entry name" value="Sugar_tr"/>
    <property type="match status" value="1"/>
</dbReference>
<keyword evidence="3 6" id="KW-0812">Transmembrane</keyword>
<keyword evidence="9" id="KW-1185">Reference proteome</keyword>
<dbReference type="Proteomes" id="UP001221757">
    <property type="component" value="Unassembled WGS sequence"/>
</dbReference>
<accession>A0AAD7FSJ3</accession>
<proteinExistence type="inferred from homology"/>
<dbReference type="GO" id="GO:0016020">
    <property type="term" value="C:membrane"/>
    <property type="evidence" value="ECO:0007669"/>
    <property type="project" value="UniProtKB-SubCell"/>
</dbReference>
<comment type="similarity">
    <text evidence="2">Belongs to the major facilitator superfamily. Sugar transporter (TC 2.A.1.1) family.</text>
</comment>
<comment type="subcellular location">
    <subcellularLocation>
        <location evidence="1">Membrane</location>
        <topology evidence="1">Multi-pass membrane protein</topology>
    </subcellularLocation>
</comment>
<evidence type="ECO:0000259" key="7">
    <source>
        <dbReference type="PROSITE" id="PS50850"/>
    </source>
</evidence>
<dbReference type="SUPFAM" id="SSF103473">
    <property type="entry name" value="MFS general substrate transporter"/>
    <property type="match status" value="1"/>
</dbReference>
<dbReference type="InterPro" id="IPR050360">
    <property type="entry name" value="MFS_Sugar_Transporters"/>
</dbReference>
<dbReference type="InterPro" id="IPR020846">
    <property type="entry name" value="MFS_dom"/>
</dbReference>
<feature type="transmembrane region" description="Helical" evidence="6">
    <location>
        <begin position="107"/>
        <end position="125"/>
    </location>
</feature>
<feature type="transmembrane region" description="Helical" evidence="6">
    <location>
        <begin position="71"/>
        <end position="95"/>
    </location>
</feature>
<dbReference type="Gene3D" id="1.20.1250.20">
    <property type="entry name" value="MFS general substrate transporter like domains"/>
    <property type="match status" value="1"/>
</dbReference>
<evidence type="ECO:0000256" key="5">
    <source>
        <dbReference type="ARBA" id="ARBA00023136"/>
    </source>
</evidence>
<evidence type="ECO:0000256" key="4">
    <source>
        <dbReference type="ARBA" id="ARBA00022989"/>
    </source>
</evidence>
<feature type="transmembrane region" description="Helical" evidence="6">
    <location>
        <begin position="27"/>
        <end position="51"/>
    </location>
</feature>
<dbReference type="PANTHER" id="PTHR48022">
    <property type="entry name" value="PLASTIDIC GLUCOSE TRANSPORTER 4"/>
    <property type="match status" value="1"/>
</dbReference>
<evidence type="ECO:0000256" key="6">
    <source>
        <dbReference type="SAM" id="Phobius"/>
    </source>
</evidence>
<sequence>VTRDAAQADYAERNMSVREAFRIHKKAVFWSVVLSAALIMEGYDVVVITSFYGQPAFLRRFGVLNPASGKIVIPAPWQSGLVNGSSAGGIIGLMINGWASERFGPRRTYIISMLGMIISIFGPVFSQTLGQLVASEVICGLFWGGRSLDTHGPEAGALIHHPRQVESNRDVSIPLAQRGA</sequence>
<keyword evidence="4 6" id="KW-1133">Transmembrane helix</keyword>
<comment type="caution">
    <text evidence="8">The sequence shown here is derived from an EMBL/GenBank/DDBJ whole genome shotgun (WGS) entry which is preliminary data.</text>
</comment>
<name>A0AAD7FSJ3_MYCRO</name>
<dbReference type="GO" id="GO:0005351">
    <property type="term" value="F:carbohydrate:proton symporter activity"/>
    <property type="evidence" value="ECO:0007669"/>
    <property type="project" value="TreeGrafter"/>
</dbReference>
<dbReference type="PANTHER" id="PTHR48022:SF53">
    <property type="entry name" value="ALPHA-GLUCOSIDE TRANSPORTER, PUTATIVE (AFU_ORTHOLOGUE AFUA_3G01700)-RELATED"/>
    <property type="match status" value="1"/>
</dbReference>
<dbReference type="InterPro" id="IPR005828">
    <property type="entry name" value="MFS_sugar_transport-like"/>
</dbReference>
<reference evidence="8" key="1">
    <citation type="submission" date="2023-03" db="EMBL/GenBank/DDBJ databases">
        <title>Massive genome expansion in bonnet fungi (Mycena s.s.) driven by repeated elements and novel gene families across ecological guilds.</title>
        <authorList>
            <consortium name="Lawrence Berkeley National Laboratory"/>
            <person name="Harder C.B."/>
            <person name="Miyauchi S."/>
            <person name="Viragh M."/>
            <person name="Kuo A."/>
            <person name="Thoen E."/>
            <person name="Andreopoulos B."/>
            <person name="Lu D."/>
            <person name="Skrede I."/>
            <person name="Drula E."/>
            <person name="Henrissat B."/>
            <person name="Morin E."/>
            <person name="Kohler A."/>
            <person name="Barry K."/>
            <person name="LaButti K."/>
            <person name="Morin E."/>
            <person name="Salamov A."/>
            <person name="Lipzen A."/>
            <person name="Mereny Z."/>
            <person name="Hegedus B."/>
            <person name="Baldrian P."/>
            <person name="Stursova M."/>
            <person name="Weitz H."/>
            <person name="Taylor A."/>
            <person name="Grigoriev I.V."/>
            <person name="Nagy L.G."/>
            <person name="Martin F."/>
            <person name="Kauserud H."/>
        </authorList>
    </citation>
    <scope>NUCLEOTIDE SEQUENCE</scope>
    <source>
        <strain evidence="8">CBHHK067</strain>
    </source>
</reference>
<evidence type="ECO:0000313" key="8">
    <source>
        <dbReference type="EMBL" id="KAJ7640618.1"/>
    </source>
</evidence>
<dbReference type="EMBL" id="JARKIE010000424">
    <property type="protein sequence ID" value="KAJ7640618.1"/>
    <property type="molecule type" value="Genomic_DNA"/>
</dbReference>
<evidence type="ECO:0000256" key="3">
    <source>
        <dbReference type="ARBA" id="ARBA00022692"/>
    </source>
</evidence>
<evidence type="ECO:0000256" key="2">
    <source>
        <dbReference type="ARBA" id="ARBA00010992"/>
    </source>
</evidence>